<evidence type="ECO:0000313" key="1">
    <source>
        <dbReference type="EMBL" id="CAA9344039.1"/>
    </source>
</evidence>
<accession>A0A6J4LWX2</accession>
<dbReference type="InterPro" id="IPR006311">
    <property type="entry name" value="TAT_signal"/>
</dbReference>
<organism evidence="1">
    <name type="scientific">uncultured Gemmatimonadota bacterium</name>
    <dbReference type="NCBI Taxonomy" id="203437"/>
    <lineage>
        <taxon>Bacteria</taxon>
        <taxon>Pseudomonadati</taxon>
        <taxon>Gemmatimonadota</taxon>
        <taxon>environmental samples</taxon>
    </lineage>
</organism>
<feature type="non-terminal residue" evidence="1">
    <location>
        <position position="63"/>
    </location>
</feature>
<gene>
    <name evidence="1" type="ORF">AVDCRST_MAG89-2769</name>
</gene>
<dbReference type="AlphaFoldDB" id="A0A6J4LWX2"/>
<protein>
    <recommendedName>
        <fullName evidence="2">Twin-arginine translocation signal domain-containing protein</fullName>
    </recommendedName>
</protein>
<reference evidence="1" key="1">
    <citation type="submission" date="2020-02" db="EMBL/GenBank/DDBJ databases">
        <authorList>
            <person name="Meier V. D."/>
        </authorList>
    </citation>
    <scope>NUCLEOTIDE SEQUENCE</scope>
    <source>
        <strain evidence="1">AVDCRST_MAG89</strain>
    </source>
</reference>
<proteinExistence type="predicted"/>
<dbReference type="PROSITE" id="PS51318">
    <property type="entry name" value="TAT"/>
    <property type="match status" value="1"/>
</dbReference>
<sequence length="63" mass="6709">MADSSAQSRRGFLRTAGGLAALALPASGCATLGRINTHTLDFSTDFGVLNYAYSLEVMESDFY</sequence>
<name>A0A6J4LWX2_9BACT</name>
<dbReference type="EMBL" id="CADCTV010000579">
    <property type="protein sequence ID" value="CAA9344039.1"/>
    <property type="molecule type" value="Genomic_DNA"/>
</dbReference>
<evidence type="ECO:0008006" key="2">
    <source>
        <dbReference type="Google" id="ProtNLM"/>
    </source>
</evidence>